<evidence type="ECO:0000313" key="1">
    <source>
        <dbReference type="EMBL" id="JAD72545.1"/>
    </source>
</evidence>
<name>A0A0A9CGM6_ARUDO</name>
<accession>A0A0A9CGM6</accession>
<reference evidence="1" key="2">
    <citation type="journal article" date="2015" name="Data Brief">
        <title>Shoot transcriptome of the giant reed, Arundo donax.</title>
        <authorList>
            <person name="Barrero R.A."/>
            <person name="Guerrero F.D."/>
            <person name="Moolhuijzen P."/>
            <person name="Goolsby J.A."/>
            <person name="Tidwell J."/>
            <person name="Bellgard S.E."/>
            <person name="Bellgard M.I."/>
        </authorList>
    </citation>
    <scope>NUCLEOTIDE SEQUENCE</scope>
    <source>
        <tissue evidence="1">Shoot tissue taken approximately 20 cm above the soil surface</tissue>
    </source>
</reference>
<organism evidence="1">
    <name type="scientific">Arundo donax</name>
    <name type="common">Giant reed</name>
    <name type="synonym">Donax arundinaceus</name>
    <dbReference type="NCBI Taxonomy" id="35708"/>
    <lineage>
        <taxon>Eukaryota</taxon>
        <taxon>Viridiplantae</taxon>
        <taxon>Streptophyta</taxon>
        <taxon>Embryophyta</taxon>
        <taxon>Tracheophyta</taxon>
        <taxon>Spermatophyta</taxon>
        <taxon>Magnoliopsida</taxon>
        <taxon>Liliopsida</taxon>
        <taxon>Poales</taxon>
        <taxon>Poaceae</taxon>
        <taxon>PACMAD clade</taxon>
        <taxon>Arundinoideae</taxon>
        <taxon>Arundineae</taxon>
        <taxon>Arundo</taxon>
    </lineage>
</organism>
<dbReference type="EMBL" id="GBRH01225350">
    <property type="protein sequence ID" value="JAD72545.1"/>
    <property type="molecule type" value="Transcribed_RNA"/>
</dbReference>
<protein>
    <submittedName>
        <fullName evidence="1">Uncharacterized protein</fullName>
    </submittedName>
</protein>
<proteinExistence type="predicted"/>
<sequence length="15" mass="1526">MVLITHGGSLSVIAK</sequence>
<reference evidence="1" key="1">
    <citation type="submission" date="2014-09" db="EMBL/GenBank/DDBJ databases">
        <authorList>
            <person name="Magalhaes I.L.F."/>
            <person name="Oliveira U."/>
            <person name="Santos F.R."/>
            <person name="Vidigal T.H.D.A."/>
            <person name="Brescovit A.D."/>
            <person name="Santos A.J."/>
        </authorList>
    </citation>
    <scope>NUCLEOTIDE SEQUENCE</scope>
    <source>
        <tissue evidence="1">Shoot tissue taken approximately 20 cm above the soil surface</tissue>
    </source>
</reference>